<dbReference type="OrthoDB" id="2468341at2"/>
<organism evidence="1 2">
    <name type="scientific">Brevibacillus fluminis</name>
    <dbReference type="NCBI Taxonomy" id="511487"/>
    <lineage>
        <taxon>Bacteria</taxon>
        <taxon>Bacillati</taxon>
        <taxon>Bacillota</taxon>
        <taxon>Bacilli</taxon>
        <taxon>Bacillales</taxon>
        <taxon>Paenibacillaceae</taxon>
        <taxon>Brevibacillus</taxon>
    </lineage>
</organism>
<name>A0A3M8DI61_9BACL</name>
<comment type="caution">
    <text evidence="1">The sequence shown here is derived from an EMBL/GenBank/DDBJ whole genome shotgun (WGS) entry which is preliminary data.</text>
</comment>
<keyword evidence="2" id="KW-1185">Reference proteome</keyword>
<dbReference type="EMBL" id="RHHQ01000010">
    <property type="protein sequence ID" value="RNB87810.1"/>
    <property type="molecule type" value="Genomic_DNA"/>
</dbReference>
<dbReference type="AlphaFoldDB" id="A0A3M8DI61"/>
<protein>
    <submittedName>
        <fullName evidence="1">Uncharacterized protein</fullName>
    </submittedName>
</protein>
<gene>
    <name evidence="1" type="ORF">EDM56_13370</name>
</gene>
<dbReference type="Proteomes" id="UP000271031">
    <property type="component" value="Unassembled WGS sequence"/>
</dbReference>
<evidence type="ECO:0000313" key="2">
    <source>
        <dbReference type="Proteomes" id="UP000271031"/>
    </source>
</evidence>
<sequence length="86" mass="10158">MSQLEAMIRLEERFVLLRQIIQDYRGRLAFMDEEVIRLFSTNQLSAISSQIAEKQRIERMIQQLEAFVSHYEPLADAGITHDSQRF</sequence>
<evidence type="ECO:0000313" key="1">
    <source>
        <dbReference type="EMBL" id="RNB87810.1"/>
    </source>
</evidence>
<proteinExistence type="predicted"/>
<accession>A0A3M8DI61</accession>
<reference evidence="1 2" key="1">
    <citation type="submission" date="2018-10" db="EMBL/GenBank/DDBJ databases">
        <title>Phylogenomics of Brevibacillus.</title>
        <authorList>
            <person name="Dunlap C."/>
        </authorList>
    </citation>
    <scope>NUCLEOTIDE SEQUENCE [LARGE SCALE GENOMIC DNA]</scope>
    <source>
        <strain evidence="1 2">JCM 15716</strain>
    </source>
</reference>